<dbReference type="AlphaFoldDB" id="A0A399RVG5"/>
<proteinExistence type="predicted"/>
<keyword evidence="2" id="KW-1185">Reference proteome</keyword>
<accession>A0A399RVG5</accession>
<name>A0A399RVG5_9BACT</name>
<evidence type="ECO:0000313" key="1">
    <source>
        <dbReference type="EMBL" id="RIJ34313.1"/>
    </source>
</evidence>
<evidence type="ECO:0000313" key="2">
    <source>
        <dbReference type="Proteomes" id="UP000266005"/>
    </source>
</evidence>
<gene>
    <name evidence="1" type="ORF">D1627_15435</name>
</gene>
<dbReference type="Proteomes" id="UP000266005">
    <property type="component" value="Unassembled WGS sequence"/>
</dbReference>
<protein>
    <submittedName>
        <fullName evidence="1">Uncharacterized protein</fullName>
    </submittedName>
</protein>
<organism evidence="1 2">
    <name type="scientific">Pontibacter oryzae</name>
    <dbReference type="NCBI Taxonomy" id="2304593"/>
    <lineage>
        <taxon>Bacteria</taxon>
        <taxon>Pseudomonadati</taxon>
        <taxon>Bacteroidota</taxon>
        <taxon>Cytophagia</taxon>
        <taxon>Cytophagales</taxon>
        <taxon>Hymenobacteraceae</taxon>
        <taxon>Pontibacter</taxon>
    </lineage>
</organism>
<dbReference type="EMBL" id="QWGE01000005">
    <property type="protein sequence ID" value="RIJ34313.1"/>
    <property type="molecule type" value="Genomic_DNA"/>
</dbReference>
<sequence>MAGFGALKAARPRFPIRCGGLKLLLATLRAALRAPQHSKAPHGKTGIISIAIADATLTEP</sequence>
<comment type="caution">
    <text evidence="1">The sequence shown here is derived from an EMBL/GenBank/DDBJ whole genome shotgun (WGS) entry which is preliminary data.</text>
</comment>
<reference evidence="2" key="1">
    <citation type="submission" date="2018-08" db="EMBL/GenBank/DDBJ databases">
        <title>Mucilaginibacter sp. MYSH2.</title>
        <authorList>
            <person name="Seo T."/>
        </authorList>
    </citation>
    <scope>NUCLEOTIDE SEQUENCE [LARGE SCALE GENOMIC DNA]</scope>
    <source>
        <strain evidence="2">KIRAN</strain>
    </source>
</reference>